<dbReference type="PROSITE" id="PS51159">
    <property type="entry name" value="CBM21"/>
    <property type="match status" value="1"/>
</dbReference>
<feature type="compositionally biased region" description="Basic and acidic residues" evidence="1">
    <location>
        <begin position="334"/>
        <end position="345"/>
    </location>
</feature>
<dbReference type="GO" id="GO:0008157">
    <property type="term" value="F:protein phosphatase 1 binding"/>
    <property type="evidence" value="ECO:0007669"/>
    <property type="project" value="TreeGrafter"/>
</dbReference>
<evidence type="ECO:0000259" key="3">
    <source>
        <dbReference type="PROSITE" id="PS51159"/>
    </source>
</evidence>
<dbReference type="GO" id="GO:0005979">
    <property type="term" value="P:regulation of glycogen biosynthetic process"/>
    <property type="evidence" value="ECO:0007669"/>
    <property type="project" value="TreeGrafter"/>
</dbReference>
<dbReference type="PANTHER" id="PTHR12307">
    <property type="entry name" value="PROTEIN PHOSPHATASE 1 REGULATORY SUBUNIT"/>
    <property type="match status" value="1"/>
</dbReference>
<organism evidence="4 5">
    <name type="scientific">Megalops atlanticus</name>
    <name type="common">Tarpon</name>
    <name type="synonym">Clupea gigantea</name>
    <dbReference type="NCBI Taxonomy" id="7932"/>
    <lineage>
        <taxon>Eukaryota</taxon>
        <taxon>Metazoa</taxon>
        <taxon>Chordata</taxon>
        <taxon>Craniata</taxon>
        <taxon>Vertebrata</taxon>
        <taxon>Euteleostomi</taxon>
        <taxon>Actinopterygii</taxon>
        <taxon>Neopterygii</taxon>
        <taxon>Teleostei</taxon>
        <taxon>Elopiformes</taxon>
        <taxon>Megalopidae</taxon>
        <taxon>Megalops</taxon>
    </lineage>
</organism>
<gene>
    <name evidence="4" type="ORF">MATL_G00262670</name>
</gene>
<feature type="region of interest" description="Disordered" evidence="1">
    <location>
        <begin position="63"/>
        <end position="92"/>
    </location>
</feature>
<dbReference type="CDD" id="cd22255">
    <property type="entry name" value="PBD_PPP1R3A"/>
    <property type="match status" value="1"/>
</dbReference>
<dbReference type="GO" id="GO:2001069">
    <property type="term" value="F:glycogen binding"/>
    <property type="evidence" value="ECO:0007669"/>
    <property type="project" value="TreeGrafter"/>
</dbReference>
<dbReference type="GO" id="GO:0000164">
    <property type="term" value="C:protein phosphatase type 1 complex"/>
    <property type="evidence" value="ECO:0007669"/>
    <property type="project" value="TreeGrafter"/>
</dbReference>
<dbReference type="EMBL" id="JAFDVH010000025">
    <property type="protein sequence ID" value="KAG7454711.1"/>
    <property type="molecule type" value="Genomic_DNA"/>
</dbReference>
<dbReference type="OrthoDB" id="1881at2759"/>
<feature type="compositionally biased region" description="Basic and acidic residues" evidence="1">
    <location>
        <begin position="539"/>
        <end position="549"/>
    </location>
</feature>
<dbReference type="Pfam" id="PF03370">
    <property type="entry name" value="CBM_21"/>
    <property type="match status" value="1"/>
</dbReference>
<dbReference type="InterPro" id="IPR005036">
    <property type="entry name" value="CBM21_dom"/>
</dbReference>
<keyword evidence="2" id="KW-0472">Membrane</keyword>
<dbReference type="Gene3D" id="2.60.40.2440">
    <property type="entry name" value="Carbohydrate binding type-21 domain"/>
    <property type="match status" value="1"/>
</dbReference>
<dbReference type="InterPro" id="IPR050782">
    <property type="entry name" value="PP1_regulatory_subunit_3"/>
</dbReference>
<accession>A0A9D3SU80</accession>
<protein>
    <recommendedName>
        <fullName evidence="3">CBM21 domain-containing protein</fullName>
    </recommendedName>
</protein>
<feature type="compositionally biased region" description="Basic residues" evidence="1">
    <location>
        <begin position="353"/>
        <end position="363"/>
    </location>
</feature>
<keyword evidence="5" id="KW-1185">Reference proteome</keyword>
<sequence>MSTVTRLRLSSHGVSNVSVQRLRGRAELRQTDSSMEPAGQPRHAGSPGPLAATAEFAWEGWGCETEGRSSPLPQHGSSASSDESEPEPPAFKPRRVSFADAFGLDLVSVKEFDSQDATAAAAAGPLEGAAADSEEYFLSSLFAVPATAEELLGKLQEQKCELECIELLPGTTALRGIVRVLNLCYGKAVYVRTSLDSWSTHFDLLAEFVPGSSDGQTDRFMFKLTLVPPFEREGARVEFCIRYETAVGTFWANNKGMNYVLFCHQRGGRDSKEKQQEDSSYRNKKSCLKTISKDKSVEGNPTAISAETADLPNQDQEVAVRQVPESPAPYSDGLLHEDNRQKSLVENEQTVTSRRRRRAARLARVRDRFSQQKTEAQQGEEESGNSESVWLSPEISAPQLEGTTPHPLGMQDRWQADGGGEAAASDHTPPFLLRLDRGDTRFAAGANSAEEGGPPDVPLHSRQEEDTWRDSSHTFVNVGDTHSMVCTTAEEEIAPQTALWDSALAEPVIGQSDATEEPPLIAGETSDSEKGGDANGGGEEPKEEGHSFKEGENFCKENADYEGEGDTTSTDSLTDDEMELHMYSVKSAHMQELTQTPASVSRNTSMTVLKRPSIGRARILPVSLSSIRESLNEDGDGEEPSCPQEDIFHMEQPGNLTTIKLPPVEKVENVARSFLSTWGALLSFGHVSRAFLYALLCLVFFVTAYYYDFLACFALYLFSVYWLCFHGEKPRLQGTNRIE</sequence>
<feature type="region of interest" description="Disordered" evidence="1">
    <location>
        <begin position="445"/>
        <end position="469"/>
    </location>
</feature>
<reference evidence="4" key="1">
    <citation type="submission" date="2021-01" db="EMBL/GenBank/DDBJ databases">
        <authorList>
            <person name="Zahm M."/>
            <person name="Roques C."/>
            <person name="Cabau C."/>
            <person name="Klopp C."/>
            <person name="Donnadieu C."/>
            <person name="Jouanno E."/>
            <person name="Lampietro C."/>
            <person name="Louis A."/>
            <person name="Herpin A."/>
            <person name="Echchiki A."/>
            <person name="Berthelot C."/>
            <person name="Parey E."/>
            <person name="Roest-Crollius H."/>
            <person name="Braasch I."/>
            <person name="Postlethwait J."/>
            <person name="Bobe J."/>
            <person name="Montfort J."/>
            <person name="Bouchez O."/>
            <person name="Begum T."/>
            <person name="Mejri S."/>
            <person name="Adams A."/>
            <person name="Chen W.-J."/>
            <person name="Guiguen Y."/>
        </authorList>
    </citation>
    <scope>NUCLEOTIDE SEQUENCE</scope>
    <source>
        <strain evidence="4">YG-15Mar2019-1</strain>
        <tissue evidence="4">Brain</tissue>
    </source>
</reference>
<evidence type="ECO:0000256" key="1">
    <source>
        <dbReference type="SAM" id="MobiDB-lite"/>
    </source>
</evidence>
<feature type="region of interest" description="Disordered" evidence="1">
    <location>
        <begin position="1"/>
        <end position="50"/>
    </location>
</feature>
<dbReference type="InterPro" id="IPR038175">
    <property type="entry name" value="CBM21_dom_sf"/>
</dbReference>
<dbReference type="AlphaFoldDB" id="A0A9D3SU80"/>
<keyword evidence="2" id="KW-0812">Transmembrane</keyword>
<evidence type="ECO:0000313" key="5">
    <source>
        <dbReference type="Proteomes" id="UP001046870"/>
    </source>
</evidence>
<comment type="caution">
    <text evidence="4">The sequence shown here is derived from an EMBL/GenBank/DDBJ whole genome shotgun (WGS) entry which is preliminary data.</text>
</comment>
<dbReference type="Proteomes" id="UP001046870">
    <property type="component" value="Chromosome 25"/>
</dbReference>
<name>A0A9D3SU80_MEGAT</name>
<feature type="domain" description="CBM21" evidence="3">
    <location>
        <begin position="154"/>
        <end position="262"/>
    </location>
</feature>
<feature type="transmembrane region" description="Helical" evidence="2">
    <location>
        <begin position="690"/>
        <end position="723"/>
    </location>
</feature>
<dbReference type="PANTHER" id="PTHR12307:SF2">
    <property type="entry name" value="PROTEIN PHOSPHATASE 1 REGULATORY SUBUNIT 3A"/>
    <property type="match status" value="1"/>
</dbReference>
<feature type="compositionally biased region" description="Basic and acidic residues" evidence="1">
    <location>
        <begin position="459"/>
        <end position="469"/>
    </location>
</feature>
<keyword evidence="2" id="KW-1133">Transmembrane helix</keyword>
<feature type="region of interest" description="Disordered" evidence="1">
    <location>
        <begin position="306"/>
        <end position="433"/>
    </location>
</feature>
<evidence type="ECO:0000313" key="4">
    <source>
        <dbReference type="EMBL" id="KAG7454711.1"/>
    </source>
</evidence>
<feature type="region of interest" description="Disordered" evidence="1">
    <location>
        <begin position="511"/>
        <end position="549"/>
    </location>
</feature>
<proteinExistence type="predicted"/>
<evidence type="ECO:0000256" key="2">
    <source>
        <dbReference type="SAM" id="Phobius"/>
    </source>
</evidence>